<dbReference type="STRING" id="89093.SAMN04488558_10129"/>
<keyword evidence="9" id="KW-1185">Reference proteome</keyword>
<evidence type="ECO:0000259" key="5">
    <source>
        <dbReference type="Pfam" id="PF14490"/>
    </source>
</evidence>
<dbReference type="HAMAP" id="MF_01488">
    <property type="entry name" value="RecD2"/>
    <property type="match status" value="1"/>
</dbReference>
<dbReference type="Pfam" id="PF14490">
    <property type="entry name" value="HHH_RecD2"/>
    <property type="match status" value="1"/>
</dbReference>
<keyword evidence="1 3" id="KW-0547">Nucleotide-binding</keyword>
<dbReference type="RefSeq" id="WP_092569540.1">
    <property type="nucleotide sequence ID" value="NZ_CP149446.1"/>
</dbReference>
<keyword evidence="2 3" id="KW-0067">ATP-binding</keyword>
<dbReference type="Gene3D" id="1.10.10.2220">
    <property type="match status" value="1"/>
</dbReference>
<keyword evidence="3" id="KW-0413">Isomerase</keyword>
<dbReference type="Pfam" id="PF23139">
    <property type="entry name" value="OB_YrrC"/>
    <property type="match status" value="1"/>
</dbReference>
<evidence type="ECO:0000256" key="1">
    <source>
        <dbReference type="ARBA" id="ARBA00022741"/>
    </source>
</evidence>
<dbReference type="NCBIfam" id="TIGR01448">
    <property type="entry name" value="recD_rel"/>
    <property type="match status" value="1"/>
</dbReference>
<evidence type="ECO:0000259" key="6">
    <source>
        <dbReference type="Pfam" id="PF18335"/>
    </source>
</evidence>
<comment type="similarity">
    <text evidence="3">Belongs to the RecD family. RecD2 subfamily.</text>
</comment>
<dbReference type="OrthoDB" id="9803432at2"/>
<dbReference type="EMBL" id="FOEN01000001">
    <property type="protein sequence ID" value="SEP56139.1"/>
    <property type="molecule type" value="Genomic_DNA"/>
</dbReference>
<feature type="binding site" evidence="3">
    <location>
        <begin position="361"/>
        <end position="365"/>
    </location>
    <ligand>
        <name>ATP</name>
        <dbReference type="ChEBI" id="CHEBI:30616"/>
    </ligand>
</feature>
<evidence type="ECO:0000313" key="8">
    <source>
        <dbReference type="EMBL" id="SEP56139.1"/>
    </source>
</evidence>
<feature type="domain" description="UvrD-like helicase C-terminal" evidence="4">
    <location>
        <begin position="673"/>
        <end position="721"/>
    </location>
</feature>
<keyword evidence="3" id="KW-0238">DNA-binding</keyword>
<feature type="domain" description="ATP-dependent RecD2 DNA helicase OB-fold" evidence="7">
    <location>
        <begin position="9"/>
        <end position="86"/>
    </location>
</feature>
<evidence type="ECO:0000256" key="3">
    <source>
        <dbReference type="HAMAP-Rule" id="MF_01488"/>
    </source>
</evidence>
<sequence length="819" mass="92503">MVESELIQMIGQVDAIYFENPNNFYKVIRVLLDQSANPSWSADEIVMTGQFAALHLDTRYEFWGRLIVHPKYGEQFQVVRYQQVSPTSKAGLIEYLSSDRFKGVGQVLAERIVDQLGMDAIDKILDDASCLTNIQGLSEKTATNLFEVLKTYKGTERIFIQLSQWGFGSTLAERIYQRWTVDTLNVIKENPYELAQEIEGISFNRADAIAEQLGVEALSLQRVVAGLYTVVAEKCLSEGDTFVDQAEALELARQRLENSRPALIHSDLLEQALNSALDQERLFRYQAGLSIASLYLAEKGIAHRLKDYISYNDVEIYSEAEVDQCLNQVKELTGIDYDSSQLAALKLAIHSPCSIITGGPGTGKTTLIKGLILLHSLLHDYPLEKYIAKKEALPILLAAPTGRAAQRMSETTGLPAMTIHRMLGYTREVRRDDAPMTEELEGSLLIIDEMSMVDTWLMHWLMQAVPYQMQIVLVGDRDQLPSVGPGKVFEDLIESDQIPTIALQKIYRQAEDSSIIHLAHQVRQGKLPDNFLVKQTDRAFIQASSQQVSFVIEQVVANAYVKGFDSHNLQVLAPMYKGPAGINALNIMLQNLLNPAQEKKRQIEHFEHIYRRGDKVIQLINNTEEGVFNGDIGHITAIFTEKETESKQPEILVEFDDDRELVYRKSDLDQLALAYCTSIHKAQGSEYDLVILPLVDLYSRLLRKDILYTAITRAQKSLVMIGNPQSFFKAVQQEQEKRHTHLQTWLKEVFINRTTQANSIAFEQDDVETVESNSAPSSAEINLRLTLDNYQEIDPMIGMGDCCPQDFLVETLPNKQNEE</sequence>
<dbReference type="GO" id="GO:0003677">
    <property type="term" value="F:DNA binding"/>
    <property type="evidence" value="ECO:0007669"/>
    <property type="project" value="UniProtKB-UniRule"/>
</dbReference>
<organism evidence="8 9">
    <name type="scientific">Ignavigranum ruoffiae</name>
    <dbReference type="NCBI Taxonomy" id="89093"/>
    <lineage>
        <taxon>Bacteria</taxon>
        <taxon>Bacillati</taxon>
        <taxon>Bacillota</taxon>
        <taxon>Bacilli</taxon>
        <taxon>Lactobacillales</taxon>
        <taxon>Aerococcaceae</taxon>
        <taxon>Ignavigranum</taxon>
    </lineage>
</organism>
<dbReference type="Pfam" id="PF18335">
    <property type="entry name" value="SH3_13"/>
    <property type="match status" value="1"/>
</dbReference>
<dbReference type="InterPro" id="IPR006345">
    <property type="entry name" value="RecD2"/>
</dbReference>
<keyword evidence="3" id="KW-0347">Helicase</keyword>
<keyword evidence="3" id="KW-0378">Hydrolase</keyword>
<protein>
    <recommendedName>
        <fullName evidence="3">ATP-dependent RecD2 DNA helicase</fullName>
        <ecNumber evidence="3">5.6.2.3</ecNumber>
    </recommendedName>
    <alternativeName>
        <fullName evidence="3">DNA 5'-3' helicase subunit RecD2</fullName>
    </alternativeName>
</protein>
<dbReference type="Proteomes" id="UP000198833">
    <property type="component" value="Unassembled WGS sequence"/>
</dbReference>
<dbReference type="InterPro" id="IPR027417">
    <property type="entry name" value="P-loop_NTPase"/>
</dbReference>
<dbReference type="GO" id="GO:0016887">
    <property type="term" value="F:ATP hydrolysis activity"/>
    <property type="evidence" value="ECO:0007669"/>
    <property type="project" value="RHEA"/>
</dbReference>
<comment type="function">
    <text evidence="3">DNA-dependent ATPase and ATP-dependent 5'-3' DNA helicase. Has no activity on blunt DNA or DNA with 3'-overhangs, requires at least 10 bases of 5'-ssDNA for helicase activity.</text>
</comment>
<dbReference type="GO" id="GO:0005524">
    <property type="term" value="F:ATP binding"/>
    <property type="evidence" value="ECO:0007669"/>
    <property type="project" value="UniProtKB-UniRule"/>
</dbReference>
<dbReference type="Gene3D" id="3.40.50.300">
    <property type="entry name" value="P-loop containing nucleotide triphosphate hydrolases"/>
    <property type="match status" value="2"/>
</dbReference>
<dbReference type="PANTHER" id="PTHR43788">
    <property type="entry name" value="DNA2/NAM7 HELICASE FAMILY MEMBER"/>
    <property type="match status" value="1"/>
</dbReference>
<accession>A0A1H8YVJ9</accession>
<dbReference type="CDD" id="cd18809">
    <property type="entry name" value="SF1_C_RecD"/>
    <property type="match status" value="1"/>
</dbReference>
<dbReference type="GO" id="GO:0009338">
    <property type="term" value="C:exodeoxyribonuclease V complex"/>
    <property type="evidence" value="ECO:0007669"/>
    <property type="project" value="TreeGrafter"/>
</dbReference>
<comment type="catalytic activity">
    <reaction evidence="3">
        <text>ATP + H2O = ADP + phosphate + H(+)</text>
        <dbReference type="Rhea" id="RHEA:13065"/>
        <dbReference type="ChEBI" id="CHEBI:15377"/>
        <dbReference type="ChEBI" id="CHEBI:15378"/>
        <dbReference type="ChEBI" id="CHEBI:30616"/>
        <dbReference type="ChEBI" id="CHEBI:43474"/>
        <dbReference type="ChEBI" id="CHEBI:456216"/>
        <dbReference type="EC" id="5.6.2.3"/>
    </reaction>
</comment>
<dbReference type="InterPro" id="IPR055446">
    <property type="entry name" value="RecD2_N_OB"/>
</dbReference>
<dbReference type="EC" id="5.6.2.3" evidence="3"/>
<evidence type="ECO:0000259" key="4">
    <source>
        <dbReference type="Pfam" id="PF13538"/>
    </source>
</evidence>
<dbReference type="Pfam" id="PF13538">
    <property type="entry name" value="UvrD_C_2"/>
    <property type="match status" value="1"/>
</dbReference>
<dbReference type="InterPro" id="IPR050534">
    <property type="entry name" value="Coronavir_polyprotein_1ab"/>
</dbReference>
<name>A0A1H8YVJ9_9LACT</name>
<evidence type="ECO:0000313" key="9">
    <source>
        <dbReference type="Proteomes" id="UP000198833"/>
    </source>
</evidence>
<evidence type="ECO:0000256" key="2">
    <source>
        <dbReference type="ARBA" id="ARBA00022840"/>
    </source>
</evidence>
<dbReference type="CDD" id="cd17933">
    <property type="entry name" value="DEXSc_RecD-like"/>
    <property type="match status" value="1"/>
</dbReference>
<reference evidence="8 9" key="1">
    <citation type="submission" date="2016-10" db="EMBL/GenBank/DDBJ databases">
        <authorList>
            <person name="de Groot N.N."/>
        </authorList>
    </citation>
    <scope>NUCLEOTIDE SEQUENCE [LARGE SCALE GENOMIC DNA]</scope>
    <source>
        <strain evidence="8 9">DSM 15695</strain>
    </source>
</reference>
<dbReference type="InterPro" id="IPR029493">
    <property type="entry name" value="RecD2-like_HHH"/>
</dbReference>
<evidence type="ECO:0000259" key="7">
    <source>
        <dbReference type="Pfam" id="PF23139"/>
    </source>
</evidence>
<dbReference type="Gene3D" id="2.30.30.940">
    <property type="match status" value="1"/>
</dbReference>
<dbReference type="GO" id="GO:0006310">
    <property type="term" value="P:DNA recombination"/>
    <property type="evidence" value="ECO:0007669"/>
    <property type="project" value="InterPro"/>
</dbReference>
<dbReference type="Pfam" id="PF13604">
    <property type="entry name" value="AAA_30"/>
    <property type="match status" value="1"/>
</dbReference>
<dbReference type="GO" id="GO:0043139">
    <property type="term" value="F:5'-3' DNA helicase activity"/>
    <property type="evidence" value="ECO:0007669"/>
    <property type="project" value="UniProtKB-UniRule"/>
</dbReference>
<dbReference type="InterPro" id="IPR041451">
    <property type="entry name" value="RecD2_SH13"/>
</dbReference>
<dbReference type="PANTHER" id="PTHR43788:SF6">
    <property type="entry name" value="DNA HELICASE B"/>
    <property type="match status" value="1"/>
</dbReference>
<gene>
    <name evidence="3" type="primary">recD2</name>
    <name evidence="8" type="ORF">SAMN04488558_10129</name>
</gene>
<dbReference type="InterPro" id="IPR027785">
    <property type="entry name" value="UvrD-like_helicase_C"/>
</dbReference>
<proteinExistence type="inferred from homology"/>
<feature type="domain" description="ATP-dependent RecD2 DNA helicase-like helix-hairpin-helix" evidence="5">
    <location>
        <begin position="153"/>
        <end position="242"/>
    </location>
</feature>
<dbReference type="GO" id="GO:0017116">
    <property type="term" value="F:single-stranded DNA helicase activity"/>
    <property type="evidence" value="ECO:0007669"/>
    <property type="project" value="TreeGrafter"/>
</dbReference>
<dbReference type="SUPFAM" id="SSF52540">
    <property type="entry name" value="P-loop containing nucleoside triphosphate hydrolases"/>
    <property type="match status" value="1"/>
</dbReference>
<dbReference type="AlphaFoldDB" id="A0A1H8YVJ9"/>
<feature type="domain" description="ATP-dependent RecD2 DNA helicase SH3" evidence="6">
    <location>
        <begin position="585"/>
        <end position="655"/>
    </location>
</feature>